<comment type="caution">
    <text evidence="1">The sequence shown here is derived from an EMBL/GenBank/DDBJ whole genome shotgun (WGS) entry which is preliminary data.</text>
</comment>
<protein>
    <submittedName>
        <fullName evidence="1">Group-specific protein</fullName>
    </submittedName>
</protein>
<organism evidence="1 2">
    <name type="scientific">Marinilactibacillus psychrotolerans</name>
    <dbReference type="NCBI Taxonomy" id="191770"/>
    <lineage>
        <taxon>Bacteria</taxon>
        <taxon>Bacillati</taxon>
        <taxon>Bacillota</taxon>
        <taxon>Bacilli</taxon>
        <taxon>Lactobacillales</taxon>
        <taxon>Carnobacteriaceae</taxon>
        <taxon>Marinilactibacillus</taxon>
    </lineage>
</organism>
<accession>A0A5R9C0I9</accession>
<dbReference type="EMBL" id="VBTE01000037">
    <property type="protein sequence ID" value="TLQ06179.1"/>
    <property type="molecule type" value="Genomic_DNA"/>
</dbReference>
<sequence length="97" mass="11775">MQTEKQLINIEIDHDQIEAIILENVQQHLSNIDNNKLFYTMEDLQEITGMSKGFIEIRFFHDPRFEKIRRKVGRKWLFPVNQTRSFLNEWINEQPND</sequence>
<evidence type="ECO:0000313" key="2">
    <source>
        <dbReference type="Proteomes" id="UP000307201"/>
    </source>
</evidence>
<gene>
    <name evidence="1" type="ORF">FEZ48_10780</name>
</gene>
<dbReference type="RefSeq" id="WP_138472632.1">
    <property type="nucleotide sequence ID" value="NZ_VBTE01000037.1"/>
</dbReference>
<name>A0A5R9C0I9_9LACT</name>
<dbReference type="OrthoDB" id="2167122at2"/>
<reference evidence="1 2" key="1">
    <citation type="submission" date="2019-05" db="EMBL/GenBank/DDBJ databases">
        <title>The metagenome of a microbial culture collection derived from dairy environment covers the genomic content of the human microbiome.</title>
        <authorList>
            <person name="Roder T."/>
            <person name="Wuthrich D."/>
            <person name="Sattari Z."/>
            <person name="Von Ah U."/>
            <person name="Bar C."/>
            <person name="Ronchi F."/>
            <person name="Macpherson A.J."/>
            <person name="Ganal-Vonarburg S.C."/>
            <person name="Bruggmann R."/>
            <person name="Vergeres G."/>
        </authorList>
    </citation>
    <scope>NUCLEOTIDE SEQUENCE [LARGE SCALE GENOMIC DNA]</scope>
    <source>
        <strain evidence="1 2">FAM 24235</strain>
    </source>
</reference>
<evidence type="ECO:0000313" key="1">
    <source>
        <dbReference type="EMBL" id="TLQ06179.1"/>
    </source>
</evidence>
<dbReference type="Proteomes" id="UP000307201">
    <property type="component" value="Unassembled WGS sequence"/>
</dbReference>
<proteinExistence type="predicted"/>
<dbReference type="AlphaFoldDB" id="A0A5R9C0I9"/>